<gene>
    <name evidence="1" type="ORF">B4099_2186</name>
</gene>
<sequence length="42" mass="4931">MYWAGFWLLFFLIPFQQLIFAASVLFDGRDGAKKFSGRDVDR</sequence>
<comment type="caution">
    <text evidence="1">The sequence shown here is derived from an EMBL/GenBank/DDBJ whole genome shotgun (WGS) entry which is preliminary data.</text>
</comment>
<name>A0A150JWM7_HEYCO</name>
<accession>A0A150JWM7</accession>
<dbReference type="AlphaFoldDB" id="A0A150JWM7"/>
<evidence type="ECO:0000313" key="1">
    <source>
        <dbReference type="EMBL" id="KYC61700.1"/>
    </source>
</evidence>
<evidence type="ECO:0000313" key="2">
    <source>
        <dbReference type="Proteomes" id="UP000075304"/>
    </source>
</evidence>
<protein>
    <submittedName>
        <fullName evidence="1">Uncharacterized protein</fullName>
    </submittedName>
</protein>
<proteinExistence type="predicted"/>
<dbReference type="Proteomes" id="UP000075304">
    <property type="component" value="Unassembled WGS sequence"/>
</dbReference>
<dbReference type="EMBL" id="LQYI01000138">
    <property type="protein sequence ID" value="KYC61700.1"/>
    <property type="molecule type" value="Genomic_DNA"/>
</dbReference>
<organism evidence="1 2">
    <name type="scientific">Heyndrickxia coagulans</name>
    <name type="common">Weizmannia coagulans</name>
    <dbReference type="NCBI Taxonomy" id="1398"/>
    <lineage>
        <taxon>Bacteria</taxon>
        <taxon>Bacillati</taxon>
        <taxon>Bacillota</taxon>
        <taxon>Bacilli</taxon>
        <taxon>Bacillales</taxon>
        <taxon>Bacillaceae</taxon>
        <taxon>Heyndrickxia</taxon>
    </lineage>
</organism>
<reference evidence="1 2" key="1">
    <citation type="submission" date="2016-01" db="EMBL/GenBank/DDBJ databases">
        <title>Genome Sequences of Twelve Sporeforming Bacillus Species Isolated from Foods.</title>
        <authorList>
            <person name="Berendsen E.M."/>
            <person name="Wells-Bennik M.H."/>
            <person name="Krawcyk A.O."/>
            <person name="De Jong A."/>
            <person name="Holsappel S."/>
            <person name="Eijlander R.T."/>
            <person name="Kuipers O.P."/>
        </authorList>
    </citation>
    <scope>NUCLEOTIDE SEQUENCE [LARGE SCALE GENOMIC DNA]</scope>
    <source>
        <strain evidence="1 2">B4099</strain>
    </source>
</reference>